<name>A0A9Q0K4H6_9MAGN</name>
<gene>
    <name evidence="1" type="ORF">NE237_022461</name>
</gene>
<dbReference type="EMBL" id="JAMYWD010000008">
    <property type="protein sequence ID" value="KAJ4962522.1"/>
    <property type="molecule type" value="Genomic_DNA"/>
</dbReference>
<comment type="caution">
    <text evidence="1">The sequence shown here is derived from an EMBL/GenBank/DDBJ whole genome shotgun (WGS) entry which is preliminary data.</text>
</comment>
<dbReference type="AlphaFoldDB" id="A0A9Q0K4H6"/>
<proteinExistence type="predicted"/>
<accession>A0A9Q0K4H6</accession>
<keyword evidence="2" id="KW-1185">Reference proteome</keyword>
<dbReference type="Proteomes" id="UP001141806">
    <property type="component" value="Unassembled WGS sequence"/>
</dbReference>
<organism evidence="1 2">
    <name type="scientific">Protea cynaroides</name>
    <dbReference type="NCBI Taxonomy" id="273540"/>
    <lineage>
        <taxon>Eukaryota</taxon>
        <taxon>Viridiplantae</taxon>
        <taxon>Streptophyta</taxon>
        <taxon>Embryophyta</taxon>
        <taxon>Tracheophyta</taxon>
        <taxon>Spermatophyta</taxon>
        <taxon>Magnoliopsida</taxon>
        <taxon>Proteales</taxon>
        <taxon>Proteaceae</taxon>
        <taxon>Protea</taxon>
    </lineage>
</organism>
<evidence type="ECO:0000313" key="2">
    <source>
        <dbReference type="Proteomes" id="UP001141806"/>
    </source>
</evidence>
<reference evidence="1" key="1">
    <citation type="journal article" date="2023" name="Plant J.">
        <title>The genome of the king protea, Protea cynaroides.</title>
        <authorList>
            <person name="Chang J."/>
            <person name="Duong T.A."/>
            <person name="Schoeman C."/>
            <person name="Ma X."/>
            <person name="Roodt D."/>
            <person name="Barker N."/>
            <person name="Li Z."/>
            <person name="Van de Peer Y."/>
            <person name="Mizrachi E."/>
        </authorList>
    </citation>
    <scope>NUCLEOTIDE SEQUENCE</scope>
    <source>
        <tissue evidence="1">Young leaves</tissue>
    </source>
</reference>
<evidence type="ECO:0000313" key="1">
    <source>
        <dbReference type="EMBL" id="KAJ4962522.1"/>
    </source>
</evidence>
<sequence length="143" mass="15877">MVLPLLRSTFIPWCRRWIRLQTLVFLNLWMILLNKLIQSPSNDYTRPGDAGSLGPELVMISVGVTNSLQLLMSDLCRRVFMAQSCEACHWINGLQTKPLPCAIRRAVLIGTIFSVVGHPTDSVDTVMSSTQGIDDNVTAPSFS</sequence>
<protein>
    <submittedName>
        <fullName evidence="1">Uncharacterized protein</fullName>
    </submittedName>
</protein>